<dbReference type="Gene3D" id="3.40.50.1240">
    <property type="entry name" value="Phosphoglycerate mutase-like"/>
    <property type="match status" value="1"/>
</dbReference>
<name>A0A133MMB4_CLOPF</name>
<organism evidence="2 3">
    <name type="scientific">Clostridium perfringens</name>
    <dbReference type="NCBI Taxonomy" id="1502"/>
    <lineage>
        <taxon>Bacteria</taxon>
        <taxon>Bacillati</taxon>
        <taxon>Bacillota</taxon>
        <taxon>Clostridia</taxon>
        <taxon>Eubacteriales</taxon>
        <taxon>Clostridiaceae</taxon>
        <taxon>Clostridium</taxon>
    </lineage>
</organism>
<dbReference type="InterPro" id="IPR013078">
    <property type="entry name" value="His_Pase_superF_clade-1"/>
</dbReference>
<dbReference type="Proteomes" id="UP000070646">
    <property type="component" value="Unassembled WGS sequence"/>
</dbReference>
<gene>
    <name evidence="2" type="ORF">HMPREF3222_03091</name>
</gene>
<dbReference type="PANTHER" id="PTHR48100">
    <property type="entry name" value="BROAD-SPECIFICITY PHOSPHATASE YOR283W-RELATED"/>
    <property type="match status" value="1"/>
</dbReference>
<dbReference type="PATRIC" id="fig|1502.174.peg.3117"/>
<dbReference type="InterPro" id="IPR050275">
    <property type="entry name" value="PGM_Phosphatase"/>
</dbReference>
<evidence type="ECO:0000313" key="2">
    <source>
        <dbReference type="EMBL" id="KXA05091.1"/>
    </source>
</evidence>
<protein>
    <submittedName>
        <fullName evidence="2">Phosphoglycerate mutase family protein</fullName>
    </submittedName>
</protein>
<accession>A0A133MMB4</accession>
<dbReference type="Pfam" id="PF00300">
    <property type="entry name" value="His_Phos_1"/>
    <property type="match status" value="1"/>
</dbReference>
<evidence type="ECO:0000313" key="3">
    <source>
        <dbReference type="Proteomes" id="UP000070646"/>
    </source>
</evidence>
<dbReference type="PANTHER" id="PTHR48100:SF15">
    <property type="entry name" value="SEDOHEPTULOSE 1,7-BISPHOSPHATASE"/>
    <property type="match status" value="1"/>
</dbReference>
<dbReference type="GO" id="GO:0016791">
    <property type="term" value="F:phosphatase activity"/>
    <property type="evidence" value="ECO:0007669"/>
    <property type="project" value="TreeGrafter"/>
</dbReference>
<feature type="binding site" evidence="1">
    <location>
        <position position="61"/>
    </location>
    <ligand>
        <name>substrate</name>
    </ligand>
</feature>
<evidence type="ECO:0000256" key="1">
    <source>
        <dbReference type="PIRSR" id="PIRSR613078-2"/>
    </source>
</evidence>
<sequence length="218" mass="25551">MNNKMIIYLVRHGKTYCNENKLYCGISDVPLSEEGKKELEEKRKSVSLPICKRNFTSGAKRANETFNILYPNKKYEVIKEFGEYNFGDFELKSYEMLKEDKEYLDWILDESKEVSCPNGESRRDFEKRIKKAFLKLLLILKEEGEEEALIVCHGGSIACILELFEKDKLDFYTYQPKCGGGYKLIVEQDINNLKGDFSSLEFEKDIIDNLRLEIIERF</sequence>
<reference evidence="2 3" key="1">
    <citation type="submission" date="2016-01" db="EMBL/GenBank/DDBJ databases">
        <authorList>
            <person name="Oliw E.H."/>
        </authorList>
    </citation>
    <scope>NUCLEOTIDE SEQUENCE [LARGE SCALE GENOMIC DNA]</scope>
    <source>
        <strain evidence="2 3">MJR7757A</strain>
    </source>
</reference>
<proteinExistence type="predicted"/>
<dbReference type="SUPFAM" id="SSF53254">
    <property type="entry name" value="Phosphoglycerate mutase-like"/>
    <property type="match status" value="1"/>
</dbReference>
<comment type="caution">
    <text evidence="2">The sequence shown here is derived from an EMBL/GenBank/DDBJ whole genome shotgun (WGS) entry which is preliminary data.</text>
</comment>
<dbReference type="EMBL" id="LRPU01000207">
    <property type="protein sequence ID" value="KXA05091.1"/>
    <property type="molecule type" value="Genomic_DNA"/>
</dbReference>
<dbReference type="CDD" id="cd07067">
    <property type="entry name" value="HP_PGM_like"/>
    <property type="match status" value="1"/>
</dbReference>
<feature type="binding site" evidence="1">
    <location>
        <begin position="11"/>
        <end position="18"/>
    </location>
    <ligand>
        <name>substrate</name>
    </ligand>
</feature>
<dbReference type="SMART" id="SM00855">
    <property type="entry name" value="PGAM"/>
    <property type="match status" value="1"/>
</dbReference>
<dbReference type="AlphaFoldDB" id="A0A133MMB4"/>
<dbReference type="InterPro" id="IPR029033">
    <property type="entry name" value="His_PPase_superfam"/>
</dbReference>